<dbReference type="OrthoDB" id="6241286at2"/>
<keyword evidence="1" id="KW-0812">Transmembrane</keyword>
<protein>
    <submittedName>
        <fullName evidence="2">Uncharacterized protein</fullName>
    </submittedName>
</protein>
<comment type="caution">
    <text evidence="2">The sequence shown here is derived from an EMBL/GenBank/DDBJ whole genome shotgun (WGS) entry which is preliminary data.</text>
</comment>
<dbReference type="EMBL" id="PIPT01000003">
    <property type="protein sequence ID" value="RUO48850.1"/>
    <property type="molecule type" value="Genomic_DNA"/>
</dbReference>
<organism evidence="2 3">
    <name type="scientific">Pseudidiomarina aquimaris</name>
    <dbReference type="NCBI Taxonomy" id="641841"/>
    <lineage>
        <taxon>Bacteria</taxon>
        <taxon>Pseudomonadati</taxon>
        <taxon>Pseudomonadota</taxon>
        <taxon>Gammaproteobacteria</taxon>
        <taxon>Alteromonadales</taxon>
        <taxon>Idiomarinaceae</taxon>
        <taxon>Pseudidiomarina</taxon>
    </lineage>
</organism>
<keyword evidence="1" id="KW-0472">Membrane</keyword>
<dbReference type="RefSeq" id="WP_126833481.1">
    <property type="nucleotide sequence ID" value="NZ_PIPT01000003.1"/>
</dbReference>
<keyword evidence="3" id="KW-1185">Reference proteome</keyword>
<feature type="transmembrane region" description="Helical" evidence="1">
    <location>
        <begin position="51"/>
        <end position="69"/>
    </location>
</feature>
<accession>A0A432XJH0</accession>
<reference evidence="3" key="1">
    <citation type="journal article" date="2018" name="Front. Microbiol.">
        <title>Genome-Based Analysis Reveals the Taxonomy and Diversity of the Family Idiomarinaceae.</title>
        <authorList>
            <person name="Liu Y."/>
            <person name="Lai Q."/>
            <person name="Shao Z."/>
        </authorList>
    </citation>
    <scope>NUCLEOTIDE SEQUENCE [LARGE SCALE GENOMIC DNA]</scope>
    <source>
        <strain evidence="3">SW15</strain>
    </source>
</reference>
<evidence type="ECO:0000256" key="1">
    <source>
        <dbReference type="SAM" id="Phobius"/>
    </source>
</evidence>
<gene>
    <name evidence="2" type="ORF">CWE21_05705</name>
</gene>
<dbReference type="AlphaFoldDB" id="A0A432XJH0"/>
<keyword evidence="1" id="KW-1133">Transmembrane helix</keyword>
<dbReference type="Proteomes" id="UP000286678">
    <property type="component" value="Unassembled WGS sequence"/>
</dbReference>
<proteinExistence type="predicted"/>
<evidence type="ECO:0000313" key="2">
    <source>
        <dbReference type="EMBL" id="RUO48850.1"/>
    </source>
</evidence>
<evidence type="ECO:0000313" key="3">
    <source>
        <dbReference type="Proteomes" id="UP000286678"/>
    </source>
</evidence>
<name>A0A432XJH0_9GAMM</name>
<sequence>MKQHPTKNKLSPTEQVLEQRLRAIAKPDQAVAWNELAERLGPAHGAAKKRWPLWLAPVGIAAAVAWLMVLQPQATLQPETTPSPMLLAGNYSLDALDRQLQRAYLDGADAAEIEALWQRRAALTGQETSS</sequence>